<organism evidence="3 4">
    <name type="scientific">Staphylotrichum tortipilum</name>
    <dbReference type="NCBI Taxonomy" id="2831512"/>
    <lineage>
        <taxon>Eukaryota</taxon>
        <taxon>Fungi</taxon>
        <taxon>Dikarya</taxon>
        <taxon>Ascomycota</taxon>
        <taxon>Pezizomycotina</taxon>
        <taxon>Sordariomycetes</taxon>
        <taxon>Sordariomycetidae</taxon>
        <taxon>Sordariales</taxon>
        <taxon>Chaetomiaceae</taxon>
        <taxon>Staphylotrichum</taxon>
    </lineage>
</organism>
<accession>A0AAN6RNE4</accession>
<dbReference type="Gene3D" id="1.20.120.1020">
    <property type="entry name" value="Prion-inhibition and propagation, HeLo domain"/>
    <property type="match status" value="1"/>
</dbReference>
<dbReference type="PANTHER" id="PTHR37542">
    <property type="entry name" value="HELO DOMAIN-CONTAINING PROTEIN-RELATED"/>
    <property type="match status" value="1"/>
</dbReference>
<dbReference type="AlphaFoldDB" id="A0AAN6RNE4"/>
<sequence>MSGLEVLGAAASIFGVISAVKTCVDLLDIISTARSAQRDLEDLLVFLQWQRIRFFCWVLETGFANAIDAGTRNGLEQTPSISSHQMLAMLPREFRMPFFLAHIERIITNMSSRLQATEQIIQRYCATEKIRPSSARGRSWAERMAYFLDRRSVAEPANSLSPPLLRSHSPRTPSPTTTAEARKLALWDKVRWVSGDVKELKHLLDTLQQYNTQLADMLPPSRSRSFRRRFERELTTSPGMASQLVTLDTGSNGPIEDPEELRQARQYRVLISLLERHDGSRVEISDTQNGIEGGIGPKTSSPSRFSSPLPLHLRLADMTFANFPTSACTDREFVSYNQIPAIVEWRYYPNGISAQERSYIDARVHGLSMQLCQLSAVSDGGLLSCLGYVHDETNSRYGTLFAYPRGCDASFRPMSLQERLRRDHERHVRCELKERFDLAHSLILVIYRLLSVNWLHRNLSSDSLLLFDASRSQTADGGSGGSWLFVCGFARSRRDAQLELSEKAPTEPSRADRSDDHRLYWHPDRVVVFEAAANNRGGSAGTPPCNLLPSSYRREFDVYSLGILLLEIGLWCPIRRISRDSRSQTPAAFASELRTRYVPELEGRMGKVYARIVAYCLAEGSVKNVSATSNDEYLAQTKRFLETFEQNVVAKIEGPYLGVE</sequence>
<dbReference type="SUPFAM" id="SSF56112">
    <property type="entry name" value="Protein kinase-like (PK-like)"/>
    <property type="match status" value="1"/>
</dbReference>
<dbReference type="Pfam" id="PF14479">
    <property type="entry name" value="HeLo"/>
    <property type="match status" value="1"/>
</dbReference>
<feature type="compositionally biased region" description="Low complexity" evidence="1">
    <location>
        <begin position="159"/>
        <end position="177"/>
    </location>
</feature>
<feature type="region of interest" description="Disordered" evidence="1">
    <location>
        <begin position="286"/>
        <end position="306"/>
    </location>
</feature>
<dbReference type="Gene3D" id="1.10.510.10">
    <property type="entry name" value="Transferase(Phosphotransferase) domain 1"/>
    <property type="match status" value="1"/>
</dbReference>
<gene>
    <name evidence="3" type="ORF">C8A05DRAFT_19733</name>
</gene>
<dbReference type="InterPro" id="IPR038305">
    <property type="entry name" value="HeLo_sf"/>
</dbReference>
<dbReference type="InterPro" id="IPR011009">
    <property type="entry name" value="Kinase-like_dom_sf"/>
</dbReference>
<reference evidence="3" key="2">
    <citation type="submission" date="2023-05" db="EMBL/GenBank/DDBJ databases">
        <authorList>
            <consortium name="Lawrence Berkeley National Laboratory"/>
            <person name="Steindorff A."/>
            <person name="Hensen N."/>
            <person name="Bonometti L."/>
            <person name="Westerberg I."/>
            <person name="Brannstrom I.O."/>
            <person name="Guillou S."/>
            <person name="Cros-Aarteil S."/>
            <person name="Calhoun S."/>
            <person name="Haridas S."/>
            <person name="Kuo A."/>
            <person name="Mondo S."/>
            <person name="Pangilinan J."/>
            <person name="Riley R."/>
            <person name="Labutti K."/>
            <person name="Andreopoulos B."/>
            <person name="Lipzen A."/>
            <person name="Chen C."/>
            <person name="Yanf M."/>
            <person name="Daum C."/>
            <person name="Ng V."/>
            <person name="Clum A."/>
            <person name="Ohm R."/>
            <person name="Martin F."/>
            <person name="Silar P."/>
            <person name="Natvig D."/>
            <person name="Lalanne C."/>
            <person name="Gautier V."/>
            <person name="Ament-Velasquez S.L."/>
            <person name="Kruys A."/>
            <person name="Hutchinson M.I."/>
            <person name="Powell A.J."/>
            <person name="Barry K."/>
            <person name="Miller A.N."/>
            <person name="Grigoriev I.V."/>
            <person name="Debuchy R."/>
            <person name="Gladieux P."/>
            <person name="Thoren M.H."/>
            <person name="Johannesson H."/>
        </authorList>
    </citation>
    <scope>NUCLEOTIDE SEQUENCE</scope>
    <source>
        <strain evidence="3">CBS 103.79</strain>
    </source>
</reference>
<evidence type="ECO:0000256" key="1">
    <source>
        <dbReference type="SAM" id="MobiDB-lite"/>
    </source>
</evidence>
<evidence type="ECO:0000259" key="2">
    <source>
        <dbReference type="Pfam" id="PF14479"/>
    </source>
</evidence>
<feature type="region of interest" description="Disordered" evidence="1">
    <location>
        <begin position="157"/>
        <end position="177"/>
    </location>
</feature>
<dbReference type="EMBL" id="MU856139">
    <property type="protein sequence ID" value="KAK3897527.1"/>
    <property type="molecule type" value="Genomic_DNA"/>
</dbReference>
<evidence type="ECO:0000313" key="4">
    <source>
        <dbReference type="Proteomes" id="UP001303889"/>
    </source>
</evidence>
<protein>
    <recommendedName>
        <fullName evidence="2">Prion-inhibition and propagation HeLo domain-containing protein</fullName>
    </recommendedName>
</protein>
<dbReference type="Proteomes" id="UP001303889">
    <property type="component" value="Unassembled WGS sequence"/>
</dbReference>
<proteinExistence type="predicted"/>
<name>A0AAN6RNE4_9PEZI</name>
<evidence type="ECO:0000313" key="3">
    <source>
        <dbReference type="EMBL" id="KAK3897527.1"/>
    </source>
</evidence>
<keyword evidence="4" id="KW-1185">Reference proteome</keyword>
<feature type="domain" description="Prion-inhibition and propagation HeLo" evidence="2">
    <location>
        <begin position="8"/>
        <end position="238"/>
    </location>
</feature>
<dbReference type="PANTHER" id="PTHR37542:SF3">
    <property type="entry name" value="PRION-INHIBITION AND PROPAGATION HELO DOMAIN-CONTAINING PROTEIN"/>
    <property type="match status" value="1"/>
</dbReference>
<comment type="caution">
    <text evidence="3">The sequence shown here is derived from an EMBL/GenBank/DDBJ whole genome shotgun (WGS) entry which is preliminary data.</text>
</comment>
<dbReference type="InterPro" id="IPR029498">
    <property type="entry name" value="HeLo_dom"/>
</dbReference>
<reference evidence="3" key="1">
    <citation type="journal article" date="2023" name="Mol. Phylogenet. Evol.">
        <title>Genome-scale phylogeny and comparative genomics of the fungal order Sordariales.</title>
        <authorList>
            <person name="Hensen N."/>
            <person name="Bonometti L."/>
            <person name="Westerberg I."/>
            <person name="Brannstrom I.O."/>
            <person name="Guillou S."/>
            <person name="Cros-Aarteil S."/>
            <person name="Calhoun S."/>
            <person name="Haridas S."/>
            <person name="Kuo A."/>
            <person name="Mondo S."/>
            <person name="Pangilinan J."/>
            <person name="Riley R."/>
            <person name="LaButti K."/>
            <person name="Andreopoulos B."/>
            <person name="Lipzen A."/>
            <person name="Chen C."/>
            <person name="Yan M."/>
            <person name="Daum C."/>
            <person name="Ng V."/>
            <person name="Clum A."/>
            <person name="Steindorff A."/>
            <person name="Ohm R.A."/>
            <person name="Martin F."/>
            <person name="Silar P."/>
            <person name="Natvig D.O."/>
            <person name="Lalanne C."/>
            <person name="Gautier V."/>
            <person name="Ament-Velasquez S.L."/>
            <person name="Kruys A."/>
            <person name="Hutchinson M.I."/>
            <person name="Powell A.J."/>
            <person name="Barry K."/>
            <person name="Miller A.N."/>
            <person name="Grigoriev I.V."/>
            <person name="Debuchy R."/>
            <person name="Gladieux P."/>
            <person name="Hiltunen Thoren M."/>
            <person name="Johannesson H."/>
        </authorList>
    </citation>
    <scope>NUCLEOTIDE SEQUENCE</scope>
    <source>
        <strain evidence="3">CBS 103.79</strain>
    </source>
</reference>